<dbReference type="Proteomes" id="UP000000437">
    <property type="component" value="Chromosome 21"/>
</dbReference>
<evidence type="ECO:0000313" key="2">
    <source>
        <dbReference type="RefSeq" id="XP_073791418.1"/>
    </source>
</evidence>
<accession>A0AC58IB09</accession>
<reference evidence="2" key="1">
    <citation type="submission" date="2025-08" db="UniProtKB">
        <authorList>
            <consortium name="RefSeq"/>
        </authorList>
    </citation>
    <scope>IDENTIFICATION</scope>
    <source>
        <strain evidence="2">Tuebingen</strain>
        <tissue evidence="2">Fibroblasts and whole tissue</tissue>
    </source>
</reference>
<gene>
    <name evidence="2" type="primary">si:ch73-112l6.1</name>
</gene>
<sequence length="1025" mass="116513">MSSSQMDEQKTQANKKLPDPYEDLLLPEGWKHTLPKEQQLWVSKALFRRDASGKLMLTEPLQLWWSNPGPPSKYSQPPPSPEPFFHSRLFLWMPCRMWAYKLCCTKPNCRRLGNHLKPCGLHNTVRKVLDISGWYFMVTEYLECCSCRKKVAGWSQDIMDQLDPIHCDKFPAVLTNRLSCDKELVRMMQCQTPGKSAVALYRHLCVRHKERWVAQAAEYLSVLQKFQDLSGVMVKVPQMVPVPPSSMLLAVYAKDALTRLGELKARVTSVYGSILKMTSVRKVTKKQDSAVWTTTVGNENEQVLMCVLTQTEGEDLHPMCSGLMERYQRAGKPPPQLLYVNRDCCSTTNKGKTAAMFTEWDRLIIRLDAWQFMQHISAGINSENHPLYGTFMGRLFSCIFEWDVGDVKRLHEAKRQEMCQSTDGKVSNKPTAEELIRHCRHQTRGAQVTRQLIEQLLKEFIEATDFMGNKLMEREKMEEIWRAQQCHLSCIQDPPGIQLYKKVKEVTRGGLSLPIYNCARGVGSVELFHKHLNHFIPGISANDLHFHIYLVDGIVQWNKSRSAAAEEVTPLQRYANHMSQKLLGCKLVEDHNSPEEYTGELMGVEYLYSQTSRVLEVDDFMDPDAPDESDGQIEGDLEDDDSDIDHLRSPKFLELSLKPLHHGQCQAVLLQSTSSGTPTSQPDPIVSSTSGPIKDEPIPEDQFMPRSFLQENEEEEEEKGIGPDGVPGYNHVINLANSLVELRSHGFITQRKVEEIVALWDKLSDYDKGGVVLPVHPEDGLHFSNRHTDAFVTPCTNGLKNRLVAAVCLALSHIHPVDQTVAGVRVSRWTAILRDYSMIRNIVQDSPAISSRTRIQLLEINQRTLSQWYSTKEQSVLHQWLDSMKTSEALLPLPHNITNPVHYGPAGDVIKVVIGVPSPANAVPLQTEQRVLTTRPACSKVPRTTAWRRRKAEEEAAQRGLPLKRLFEQYLCKKCGNPKTKEFGHSQFRGVHFCARTSGKTVEQWMEEMRSVQKQSEATLPFLTK</sequence>
<proteinExistence type="predicted"/>
<organism evidence="1 2">
    <name type="scientific">Danio rerio</name>
    <name type="common">Zebrafish</name>
    <name type="synonym">Brachydanio rerio</name>
    <dbReference type="NCBI Taxonomy" id="7955"/>
    <lineage>
        <taxon>Eukaryota</taxon>
        <taxon>Metazoa</taxon>
        <taxon>Chordata</taxon>
        <taxon>Craniata</taxon>
        <taxon>Vertebrata</taxon>
        <taxon>Euteleostomi</taxon>
        <taxon>Actinopterygii</taxon>
        <taxon>Neopterygii</taxon>
        <taxon>Teleostei</taxon>
        <taxon>Ostariophysi</taxon>
        <taxon>Cypriniformes</taxon>
        <taxon>Danionidae</taxon>
        <taxon>Danioninae</taxon>
        <taxon>Danio</taxon>
    </lineage>
</organism>
<name>A0AC58IB09_DANRE</name>
<keyword evidence="1" id="KW-1185">Reference proteome</keyword>
<evidence type="ECO:0000313" key="1">
    <source>
        <dbReference type="Proteomes" id="UP000000437"/>
    </source>
</evidence>
<dbReference type="RefSeq" id="XP_073791418.1">
    <property type="nucleotide sequence ID" value="XM_073935317.1"/>
</dbReference>
<protein>
    <submittedName>
        <fullName evidence="2">Uncharacterized protein si:ch73-112l6.1</fullName>
    </submittedName>
</protein>